<sequence length="87" mass="9461">MRPVAPLPSAGEVFLDSRGDGRAMRVSWHAEADVVVLSLWSGGTCTGTFRLPVEEVPDMIDALREGLVRSYDVHRARLTQVDGPRAG</sequence>
<protein>
    <submittedName>
        <fullName evidence="1">Uncharacterized protein</fullName>
    </submittedName>
</protein>
<dbReference type="AlphaFoldDB" id="A0A975SX82"/>
<proteinExistence type="predicted"/>
<dbReference type="KEGG" id="nps:KRR39_19605"/>
<gene>
    <name evidence="1" type="ORF">KRR39_19605</name>
</gene>
<name>A0A975SX82_9ACTN</name>
<dbReference type="EMBL" id="CP077062">
    <property type="protein sequence ID" value="QWZ07604.1"/>
    <property type="molecule type" value="Genomic_DNA"/>
</dbReference>
<dbReference type="RefSeq" id="WP_216939115.1">
    <property type="nucleotide sequence ID" value="NZ_CP077062.1"/>
</dbReference>
<organism evidence="1 2">
    <name type="scientific">Nocardioides panacis</name>
    <dbReference type="NCBI Taxonomy" id="2849501"/>
    <lineage>
        <taxon>Bacteria</taxon>
        <taxon>Bacillati</taxon>
        <taxon>Actinomycetota</taxon>
        <taxon>Actinomycetes</taxon>
        <taxon>Propionibacteriales</taxon>
        <taxon>Nocardioidaceae</taxon>
        <taxon>Nocardioides</taxon>
    </lineage>
</organism>
<evidence type="ECO:0000313" key="1">
    <source>
        <dbReference type="EMBL" id="QWZ07604.1"/>
    </source>
</evidence>
<keyword evidence="2" id="KW-1185">Reference proteome</keyword>
<reference evidence="1" key="1">
    <citation type="submission" date="2021-06" db="EMBL/GenBank/DDBJ databases">
        <title>Complete genome sequence of Nocardioides sp. G188.</title>
        <authorList>
            <person name="Im W.-T."/>
        </authorList>
    </citation>
    <scope>NUCLEOTIDE SEQUENCE</scope>
    <source>
        <strain evidence="1">G188</strain>
    </source>
</reference>
<evidence type="ECO:0000313" key="2">
    <source>
        <dbReference type="Proteomes" id="UP000683575"/>
    </source>
</evidence>
<dbReference type="Proteomes" id="UP000683575">
    <property type="component" value="Chromosome"/>
</dbReference>
<accession>A0A975SX82</accession>